<dbReference type="EMBL" id="JAGINU010000001">
    <property type="protein sequence ID" value="MBP2365921.1"/>
    <property type="molecule type" value="Genomic_DNA"/>
</dbReference>
<gene>
    <name evidence="1" type="ORF">JOF36_001617</name>
</gene>
<evidence type="ECO:0000313" key="2">
    <source>
        <dbReference type="Proteomes" id="UP001519295"/>
    </source>
</evidence>
<protein>
    <submittedName>
        <fullName evidence="1">Uncharacterized protein</fullName>
    </submittedName>
</protein>
<evidence type="ECO:0000313" key="1">
    <source>
        <dbReference type="EMBL" id="MBP2365921.1"/>
    </source>
</evidence>
<dbReference type="Proteomes" id="UP001519295">
    <property type="component" value="Unassembled WGS sequence"/>
</dbReference>
<comment type="caution">
    <text evidence="1">The sequence shown here is derived from an EMBL/GenBank/DDBJ whole genome shotgun (WGS) entry which is preliminary data.</text>
</comment>
<keyword evidence="2" id="KW-1185">Reference proteome</keyword>
<organism evidence="1 2">
    <name type="scientific">Pseudonocardia parietis</name>
    <dbReference type="NCBI Taxonomy" id="570936"/>
    <lineage>
        <taxon>Bacteria</taxon>
        <taxon>Bacillati</taxon>
        <taxon>Actinomycetota</taxon>
        <taxon>Actinomycetes</taxon>
        <taxon>Pseudonocardiales</taxon>
        <taxon>Pseudonocardiaceae</taxon>
        <taxon>Pseudonocardia</taxon>
    </lineage>
</organism>
<proteinExistence type="predicted"/>
<sequence>MRTSGTIDTPGPGAAGSPLALQSAALCNLLSAPVASRT</sequence>
<reference evidence="1 2" key="1">
    <citation type="submission" date="2021-03" db="EMBL/GenBank/DDBJ databases">
        <title>Sequencing the genomes of 1000 actinobacteria strains.</title>
        <authorList>
            <person name="Klenk H.-P."/>
        </authorList>
    </citation>
    <scope>NUCLEOTIDE SEQUENCE [LARGE SCALE GENOMIC DNA]</scope>
    <source>
        <strain evidence="1 2">DSM 45256</strain>
    </source>
</reference>
<accession>A0ABS4VQ56</accession>
<name>A0ABS4VQ56_9PSEU</name>